<dbReference type="GeneID" id="54561678"/>
<keyword evidence="5" id="KW-1185">Reference proteome</keyword>
<feature type="compositionally biased region" description="Basic and acidic residues" evidence="2">
    <location>
        <begin position="1"/>
        <end position="10"/>
    </location>
</feature>
<organism evidence="4 5">
    <name type="scientific">Zasmidium cellare ATCC 36951</name>
    <dbReference type="NCBI Taxonomy" id="1080233"/>
    <lineage>
        <taxon>Eukaryota</taxon>
        <taxon>Fungi</taxon>
        <taxon>Dikarya</taxon>
        <taxon>Ascomycota</taxon>
        <taxon>Pezizomycotina</taxon>
        <taxon>Dothideomycetes</taxon>
        <taxon>Dothideomycetidae</taxon>
        <taxon>Mycosphaerellales</taxon>
        <taxon>Mycosphaerellaceae</taxon>
        <taxon>Zasmidium</taxon>
    </lineage>
</organism>
<dbReference type="OrthoDB" id="433474at2759"/>
<evidence type="ECO:0000259" key="3">
    <source>
        <dbReference type="Pfam" id="PF07859"/>
    </source>
</evidence>
<proteinExistence type="predicted"/>
<feature type="region of interest" description="Disordered" evidence="2">
    <location>
        <begin position="1"/>
        <end position="38"/>
    </location>
</feature>
<reference evidence="4" key="1">
    <citation type="journal article" date="2020" name="Stud. Mycol.">
        <title>101 Dothideomycetes genomes: a test case for predicting lifestyles and emergence of pathogens.</title>
        <authorList>
            <person name="Haridas S."/>
            <person name="Albert R."/>
            <person name="Binder M."/>
            <person name="Bloem J."/>
            <person name="Labutti K."/>
            <person name="Salamov A."/>
            <person name="Andreopoulos B."/>
            <person name="Baker S."/>
            <person name="Barry K."/>
            <person name="Bills G."/>
            <person name="Bluhm B."/>
            <person name="Cannon C."/>
            <person name="Castanera R."/>
            <person name="Culley D."/>
            <person name="Daum C."/>
            <person name="Ezra D."/>
            <person name="Gonzalez J."/>
            <person name="Henrissat B."/>
            <person name="Kuo A."/>
            <person name="Liang C."/>
            <person name="Lipzen A."/>
            <person name="Lutzoni F."/>
            <person name="Magnuson J."/>
            <person name="Mondo S."/>
            <person name="Nolan M."/>
            <person name="Ohm R."/>
            <person name="Pangilinan J."/>
            <person name="Park H.-J."/>
            <person name="Ramirez L."/>
            <person name="Alfaro M."/>
            <person name="Sun H."/>
            <person name="Tritt A."/>
            <person name="Yoshinaga Y."/>
            <person name="Zwiers L.-H."/>
            <person name="Turgeon B."/>
            <person name="Goodwin S."/>
            <person name="Spatafora J."/>
            <person name="Crous P."/>
            <person name="Grigoriev I."/>
        </authorList>
    </citation>
    <scope>NUCLEOTIDE SEQUENCE</scope>
    <source>
        <strain evidence="4">ATCC 36951</strain>
    </source>
</reference>
<dbReference type="SUPFAM" id="SSF53474">
    <property type="entry name" value="alpha/beta-Hydrolases"/>
    <property type="match status" value="1"/>
</dbReference>
<gene>
    <name evidence="4" type="ORF">M409DRAFT_27072</name>
</gene>
<accession>A0A6A6C5J4</accession>
<dbReference type="Gene3D" id="3.40.50.1820">
    <property type="entry name" value="alpha/beta hydrolase"/>
    <property type="match status" value="1"/>
</dbReference>
<dbReference type="GO" id="GO:0016787">
    <property type="term" value="F:hydrolase activity"/>
    <property type="evidence" value="ECO:0007669"/>
    <property type="project" value="UniProtKB-KW"/>
</dbReference>
<evidence type="ECO:0000256" key="1">
    <source>
        <dbReference type="ARBA" id="ARBA00022801"/>
    </source>
</evidence>
<dbReference type="InterPro" id="IPR029058">
    <property type="entry name" value="AB_hydrolase_fold"/>
</dbReference>
<evidence type="ECO:0000313" key="5">
    <source>
        <dbReference type="Proteomes" id="UP000799537"/>
    </source>
</evidence>
<dbReference type="Proteomes" id="UP000799537">
    <property type="component" value="Unassembled WGS sequence"/>
</dbReference>
<dbReference type="Pfam" id="PF07859">
    <property type="entry name" value="Abhydrolase_3"/>
    <property type="match status" value="1"/>
</dbReference>
<sequence length="355" mass="38760">MSRQTLETDPRTSPALLKGLHPLSLGKDNSTPIPPPDASLESLQKIIATMSENFSPLWETFPNDLPSDKDEPPVERSTFHVDGEDGNKITVYVFRPQPAESRDSVHELPGIVYTHGGAMTILKTLGPVHERWCTSLALQGSVVFLVDFRNAWGEGRVHNPFPKGLNDCASVVKYIGERKKEFGIGNLVVQGESGGANLALAVALKAKKDGWVDLIDGVSGQAPYLSGGYGWPEERKREELPSLLEFDGYVLPCGSLAAMAKWYAPNDGENPLAWPYYATEQDLTGLPPHHITISELDPLKEQGKAYHRKLLAAGVKSTAVVVLGLSHGAAILFRQALPDEHRKEAREIVAFAKSL</sequence>
<dbReference type="InterPro" id="IPR050300">
    <property type="entry name" value="GDXG_lipolytic_enzyme"/>
</dbReference>
<keyword evidence="1" id="KW-0378">Hydrolase</keyword>
<dbReference type="RefSeq" id="XP_033663336.1">
    <property type="nucleotide sequence ID" value="XM_033808406.1"/>
</dbReference>
<dbReference type="InterPro" id="IPR013094">
    <property type="entry name" value="AB_hydrolase_3"/>
</dbReference>
<feature type="domain" description="Alpha/beta hydrolase fold-3" evidence="3">
    <location>
        <begin position="111"/>
        <end position="329"/>
    </location>
</feature>
<evidence type="ECO:0000313" key="4">
    <source>
        <dbReference type="EMBL" id="KAF2162447.1"/>
    </source>
</evidence>
<dbReference type="PANTHER" id="PTHR48081:SF8">
    <property type="entry name" value="ALPHA_BETA HYDROLASE FOLD-3 DOMAIN-CONTAINING PROTEIN-RELATED"/>
    <property type="match status" value="1"/>
</dbReference>
<evidence type="ECO:0000256" key="2">
    <source>
        <dbReference type="SAM" id="MobiDB-lite"/>
    </source>
</evidence>
<name>A0A6A6C5J4_ZASCE</name>
<dbReference type="PANTHER" id="PTHR48081">
    <property type="entry name" value="AB HYDROLASE SUPERFAMILY PROTEIN C4A8.06C"/>
    <property type="match status" value="1"/>
</dbReference>
<dbReference type="EMBL" id="ML993613">
    <property type="protein sequence ID" value="KAF2162447.1"/>
    <property type="molecule type" value="Genomic_DNA"/>
</dbReference>
<dbReference type="AlphaFoldDB" id="A0A6A6C5J4"/>
<protein>
    <recommendedName>
        <fullName evidence="3">Alpha/beta hydrolase fold-3 domain-containing protein</fullName>
    </recommendedName>
</protein>